<feature type="region of interest" description="Disordered" evidence="1">
    <location>
        <begin position="1"/>
        <end position="31"/>
    </location>
</feature>
<dbReference type="GO" id="GO:0007165">
    <property type="term" value="P:signal transduction"/>
    <property type="evidence" value="ECO:0007669"/>
    <property type="project" value="InterPro"/>
</dbReference>
<dbReference type="InterPro" id="IPR011029">
    <property type="entry name" value="DEATH-like_dom_sf"/>
</dbReference>
<dbReference type="CDD" id="cd01670">
    <property type="entry name" value="Death"/>
    <property type="match status" value="1"/>
</dbReference>
<organism evidence="3 4">
    <name type="scientific">Zophobas morio</name>
    <dbReference type="NCBI Taxonomy" id="2755281"/>
    <lineage>
        <taxon>Eukaryota</taxon>
        <taxon>Metazoa</taxon>
        <taxon>Ecdysozoa</taxon>
        <taxon>Arthropoda</taxon>
        <taxon>Hexapoda</taxon>
        <taxon>Insecta</taxon>
        <taxon>Pterygota</taxon>
        <taxon>Neoptera</taxon>
        <taxon>Endopterygota</taxon>
        <taxon>Coleoptera</taxon>
        <taxon>Polyphaga</taxon>
        <taxon>Cucujiformia</taxon>
        <taxon>Tenebrionidae</taxon>
        <taxon>Zophobas</taxon>
    </lineage>
</organism>
<evidence type="ECO:0000256" key="1">
    <source>
        <dbReference type="SAM" id="MobiDB-lite"/>
    </source>
</evidence>
<gene>
    <name evidence="3" type="ORF">Zmor_002866</name>
</gene>
<dbReference type="EMBL" id="JALNTZ010000010">
    <property type="protein sequence ID" value="KAJ3639509.1"/>
    <property type="molecule type" value="Genomic_DNA"/>
</dbReference>
<protein>
    <recommendedName>
        <fullName evidence="2">Death domain-containing protein</fullName>
    </recommendedName>
</protein>
<reference evidence="3" key="1">
    <citation type="journal article" date="2023" name="G3 (Bethesda)">
        <title>Whole genome assemblies of Zophobas morio and Tenebrio molitor.</title>
        <authorList>
            <person name="Kaur S."/>
            <person name="Stinson S.A."/>
            <person name="diCenzo G.C."/>
        </authorList>
    </citation>
    <scope>NUCLEOTIDE SEQUENCE</scope>
    <source>
        <strain evidence="3">QUZm001</strain>
    </source>
</reference>
<dbReference type="Gene3D" id="1.10.533.10">
    <property type="entry name" value="Death Domain, Fas"/>
    <property type="match status" value="1"/>
</dbReference>
<feature type="domain" description="Death" evidence="2">
    <location>
        <begin position="113"/>
        <end position="198"/>
    </location>
</feature>
<keyword evidence="4" id="KW-1185">Reference proteome</keyword>
<dbReference type="PROSITE" id="PS50017">
    <property type="entry name" value="DEATH_DOMAIN"/>
    <property type="match status" value="1"/>
</dbReference>
<sequence length="199" mass="22719">MSGQSNSDDDLTTDAIPSPPRDEVINEKKDEYEEPEHINVHPKIKTKPKVFGKPKKARHTAYASVINISNANGIHVGSNYNVYMNSKTENSSQKDYVVTDAINALFDSTVPVERKHLLFVSPHMNEHWRTTARLLDYSDGQISQFYEDYSRAGIKEVIYQLLLDWIQNETTAATVGKLSKTLWDTSQQDAVQRWSKNFK</sequence>
<evidence type="ECO:0000313" key="4">
    <source>
        <dbReference type="Proteomes" id="UP001168821"/>
    </source>
</evidence>
<proteinExistence type="predicted"/>
<evidence type="ECO:0000313" key="3">
    <source>
        <dbReference type="EMBL" id="KAJ3639509.1"/>
    </source>
</evidence>
<feature type="compositionally biased region" description="Basic and acidic residues" evidence="1">
    <location>
        <begin position="20"/>
        <end position="31"/>
    </location>
</feature>
<evidence type="ECO:0000259" key="2">
    <source>
        <dbReference type="PROSITE" id="PS50017"/>
    </source>
</evidence>
<dbReference type="SUPFAM" id="SSF47986">
    <property type="entry name" value="DEATH domain"/>
    <property type="match status" value="1"/>
</dbReference>
<comment type="caution">
    <text evidence="3">The sequence shown here is derived from an EMBL/GenBank/DDBJ whole genome shotgun (WGS) entry which is preliminary data.</text>
</comment>
<dbReference type="Proteomes" id="UP001168821">
    <property type="component" value="Unassembled WGS sequence"/>
</dbReference>
<dbReference type="InterPro" id="IPR000488">
    <property type="entry name" value="Death_dom"/>
</dbReference>
<dbReference type="Pfam" id="PF00531">
    <property type="entry name" value="Death"/>
    <property type="match status" value="1"/>
</dbReference>
<accession>A0AA38HR11</accession>
<dbReference type="AlphaFoldDB" id="A0AA38HR11"/>
<name>A0AA38HR11_9CUCU</name>